<feature type="domain" description="Glycosyl transferase family 1" evidence="4">
    <location>
        <begin position="379"/>
        <end position="530"/>
    </location>
</feature>
<dbReference type="InterPro" id="IPR001296">
    <property type="entry name" value="Glyco_trans_1"/>
</dbReference>
<evidence type="ECO:0000313" key="6">
    <source>
        <dbReference type="EMBL" id="PWG60644.1"/>
    </source>
</evidence>
<dbReference type="PANTHER" id="PTHR45947">
    <property type="entry name" value="SULFOQUINOVOSYL TRANSFERASE SQD2"/>
    <property type="match status" value="1"/>
</dbReference>
<evidence type="ECO:0000256" key="2">
    <source>
        <dbReference type="ARBA" id="ARBA00022679"/>
    </source>
</evidence>
<evidence type="ECO:0000259" key="4">
    <source>
        <dbReference type="Pfam" id="PF00534"/>
    </source>
</evidence>
<dbReference type="AlphaFoldDB" id="A0A2U2MUZ0"/>
<evidence type="ECO:0000256" key="1">
    <source>
        <dbReference type="ARBA" id="ARBA00022676"/>
    </source>
</evidence>
<dbReference type="EMBL" id="QFFN01000002">
    <property type="protein sequence ID" value="PWG60644.1"/>
    <property type="molecule type" value="Genomic_DNA"/>
</dbReference>
<dbReference type="PANTHER" id="PTHR45947:SF3">
    <property type="entry name" value="SULFOQUINOVOSYL TRANSFERASE SQD2"/>
    <property type="match status" value="1"/>
</dbReference>
<accession>A0A2U2MUZ0</accession>
<dbReference type="Proteomes" id="UP000245753">
    <property type="component" value="Unassembled WGS sequence"/>
</dbReference>
<evidence type="ECO:0000313" key="7">
    <source>
        <dbReference type="Proteomes" id="UP000245753"/>
    </source>
</evidence>
<protein>
    <recommendedName>
        <fullName evidence="8">Glycosyltransferase family 1 protein</fullName>
    </recommendedName>
</protein>
<gene>
    <name evidence="6" type="ORF">DF200_01880</name>
</gene>
<feature type="compositionally biased region" description="Low complexity" evidence="3">
    <location>
        <begin position="34"/>
        <end position="50"/>
    </location>
</feature>
<feature type="domain" description="Glycosyltransferase subfamily 4-like N-terminal" evidence="5">
    <location>
        <begin position="172"/>
        <end position="364"/>
    </location>
</feature>
<dbReference type="SUPFAM" id="SSF53756">
    <property type="entry name" value="UDP-Glycosyltransferase/glycogen phosphorylase"/>
    <property type="match status" value="1"/>
</dbReference>
<dbReference type="Pfam" id="PF13439">
    <property type="entry name" value="Glyco_transf_4"/>
    <property type="match status" value="1"/>
</dbReference>
<organism evidence="6 7">
    <name type="scientific">Bifidobacterium catulorum</name>
    <dbReference type="NCBI Taxonomy" id="1630173"/>
    <lineage>
        <taxon>Bacteria</taxon>
        <taxon>Bacillati</taxon>
        <taxon>Actinomycetota</taxon>
        <taxon>Actinomycetes</taxon>
        <taxon>Bifidobacteriales</taxon>
        <taxon>Bifidobacteriaceae</taxon>
        <taxon>Bifidobacterium</taxon>
    </lineage>
</organism>
<evidence type="ECO:0000259" key="5">
    <source>
        <dbReference type="Pfam" id="PF13439"/>
    </source>
</evidence>
<evidence type="ECO:0008006" key="8">
    <source>
        <dbReference type="Google" id="ProtNLM"/>
    </source>
</evidence>
<dbReference type="Gene3D" id="3.40.50.2000">
    <property type="entry name" value="Glycogen Phosphorylase B"/>
    <property type="match status" value="2"/>
</dbReference>
<dbReference type="InterPro" id="IPR028098">
    <property type="entry name" value="Glyco_trans_4-like_N"/>
</dbReference>
<keyword evidence="2" id="KW-0808">Transferase</keyword>
<name>A0A2U2MUZ0_9BIFI</name>
<keyword evidence="7" id="KW-1185">Reference proteome</keyword>
<dbReference type="GO" id="GO:0016758">
    <property type="term" value="F:hexosyltransferase activity"/>
    <property type="evidence" value="ECO:0007669"/>
    <property type="project" value="TreeGrafter"/>
</dbReference>
<dbReference type="Pfam" id="PF00534">
    <property type="entry name" value="Glycos_transf_1"/>
    <property type="match status" value="1"/>
</dbReference>
<sequence>MPFGPNRIHFSPRRIRRFTSARIRRRSRQNPTDSAHTARSARSLRSAAKSVMRPNLHPIMRRKPRRPLFEASFWTSAEGEGIRRHPPIPEGPSVRSRPRWCRRPRRSVSRRTRTTYCRESRRLRQLWLNFVETQPPNRTDAPRLACMVGIDADEQRPLRVLVVSESSLEQTNGVSNSVKHVLRRFRQRDFAAHVISPQPAPESGMFEGYQVDTVTSWPVQNFNVAIPMKSTVIDMIESGERPDVIHIAAPISRLGHAALIAGEDMGVPTVAVYQTDVAQYARRFARQTIDGIADTVAPKHTGWLRKVSKSAGDTAEQILADRMAKLHNKATITLTPTEQARQRLESFGVDPSLIHPWGRGVDSQLFNPARRGFERVRELHERWSRHGELPVVGYVGRLAPEKQVDRLTCLMGLGIQLVIVGDGPCGDDLRKLMPYAIFTGMLHGDDLADAYAALDVFVHTGNQETFGQTIQEAMASRLPVIAPASGGPLDLIDSGRDGLLFSPQNDKALRDCVKRVISDEDFRRTIADNGFTSIQGRTWPKVVDHLIDYYRLAIELRLAHA</sequence>
<evidence type="ECO:0000256" key="3">
    <source>
        <dbReference type="SAM" id="MobiDB-lite"/>
    </source>
</evidence>
<reference evidence="6 7" key="1">
    <citation type="journal article" date="2018" name="Int. J. Syst. Evol. Microbiol.">
        <title>Bifidobacterium catulorum sp. nov., a novel taxon from the faeces of the baby common marmoset (Callithrix jacchus).</title>
        <authorList>
            <person name="Modesto M."/>
            <person name="Michelini S."/>
            <person name="Oki K."/>
            <person name="Biavati B."/>
            <person name="Watanabe K."/>
            <person name="Mattarelli P."/>
        </authorList>
    </citation>
    <scope>NUCLEOTIDE SEQUENCE [LARGE SCALE GENOMIC DNA]</scope>
    <source>
        <strain evidence="6 7">MRM 8.19</strain>
    </source>
</reference>
<dbReference type="InterPro" id="IPR050194">
    <property type="entry name" value="Glycosyltransferase_grp1"/>
</dbReference>
<comment type="caution">
    <text evidence="6">The sequence shown here is derived from an EMBL/GenBank/DDBJ whole genome shotgun (WGS) entry which is preliminary data.</text>
</comment>
<proteinExistence type="predicted"/>
<dbReference type="GO" id="GO:1901137">
    <property type="term" value="P:carbohydrate derivative biosynthetic process"/>
    <property type="evidence" value="ECO:0007669"/>
    <property type="project" value="UniProtKB-ARBA"/>
</dbReference>
<feature type="region of interest" description="Disordered" evidence="3">
    <location>
        <begin position="22"/>
        <end position="50"/>
    </location>
</feature>
<keyword evidence="1" id="KW-0328">Glycosyltransferase</keyword>